<accession>U1G309</accession>
<dbReference type="Proteomes" id="UP000019373">
    <property type="component" value="Unassembled WGS sequence"/>
</dbReference>
<keyword evidence="3" id="KW-1185">Reference proteome</keyword>
<dbReference type="EMBL" id="KE721204">
    <property type="protein sequence ID" value="ERF71647.1"/>
    <property type="molecule type" value="Genomic_DNA"/>
</dbReference>
<feature type="region of interest" description="Disordered" evidence="1">
    <location>
        <begin position="326"/>
        <end position="373"/>
    </location>
</feature>
<name>U1G309_ENDPU</name>
<protein>
    <submittedName>
        <fullName evidence="2">Uncharacterized protein</fullName>
    </submittedName>
</protein>
<dbReference type="GeneID" id="19235697"/>
<organism evidence="2 3">
    <name type="scientific">Endocarpon pusillum (strain Z07020 / HMAS-L-300199)</name>
    <name type="common">Lichen-forming fungus</name>
    <dbReference type="NCBI Taxonomy" id="1263415"/>
    <lineage>
        <taxon>Eukaryota</taxon>
        <taxon>Fungi</taxon>
        <taxon>Dikarya</taxon>
        <taxon>Ascomycota</taxon>
        <taxon>Pezizomycotina</taxon>
        <taxon>Eurotiomycetes</taxon>
        <taxon>Chaetothyriomycetidae</taxon>
        <taxon>Verrucariales</taxon>
        <taxon>Verrucariaceae</taxon>
        <taxon>Endocarpon</taxon>
    </lineage>
</organism>
<feature type="compositionally biased region" description="Basic and acidic residues" evidence="1">
    <location>
        <begin position="16"/>
        <end position="25"/>
    </location>
</feature>
<gene>
    <name evidence="2" type="ORF">EPUS_00636</name>
</gene>
<reference evidence="3" key="1">
    <citation type="journal article" date="2014" name="BMC Genomics">
        <title>Genome characteristics reveal the impact of lichenization on lichen-forming fungus Endocarpon pusillum Hedwig (Verrucariales, Ascomycota).</title>
        <authorList>
            <person name="Wang Y.-Y."/>
            <person name="Liu B."/>
            <person name="Zhang X.-Y."/>
            <person name="Zhou Q.-M."/>
            <person name="Zhang T."/>
            <person name="Li H."/>
            <person name="Yu Y.-F."/>
            <person name="Zhang X.-L."/>
            <person name="Hao X.-Y."/>
            <person name="Wang M."/>
            <person name="Wang L."/>
            <person name="Wei J.-C."/>
        </authorList>
    </citation>
    <scope>NUCLEOTIDE SEQUENCE [LARGE SCALE GENOMIC DNA]</scope>
    <source>
        <strain evidence="3">Z07020 / HMAS-L-300199</strain>
    </source>
</reference>
<proteinExistence type="predicted"/>
<evidence type="ECO:0000313" key="3">
    <source>
        <dbReference type="Proteomes" id="UP000019373"/>
    </source>
</evidence>
<feature type="region of interest" description="Disordered" evidence="1">
    <location>
        <begin position="1"/>
        <end position="25"/>
    </location>
</feature>
<dbReference type="AlphaFoldDB" id="U1G309"/>
<evidence type="ECO:0000256" key="1">
    <source>
        <dbReference type="SAM" id="MobiDB-lite"/>
    </source>
</evidence>
<dbReference type="HOGENOM" id="CLU_741912_0_0_1"/>
<feature type="region of interest" description="Disordered" evidence="1">
    <location>
        <begin position="258"/>
        <end position="308"/>
    </location>
</feature>
<sequence length="373" mass="42622">MSQPPIHPDPTTCPDVTDHPDNDPTYRSEVNWGSVKTVASSGIQIVYGGPHYGRDPVNSPPRGIGIWKRKSPNYRSWDGLLELPLHLIVTRWILSGVTFGLRLPIMGMPPREPSSMLMQEARRRIEPFSHWFAYATVVPARLLAEWVNIDPKTATMQLRGSWREYNYSTASPQEDMERDDVREEHKSLDNLYYIQLLRNELPSFHFWSYTDPIGNTGEMRHGLIAKGAGACYEIEGDNLISNIHTSFNRVQNLPLCNSDPLESEQITNTDPSHSRQKSRTRSRSPGGGKAQTIYRTRSDDDWPRPSHRVRRRRRVIQDISYIPETGEGEEMQEVKINRRKKRKAGDEEAYKPDLAARVSTATLNGSEEDDAEE</sequence>
<dbReference type="OrthoDB" id="10278609at2759"/>
<evidence type="ECO:0000313" key="2">
    <source>
        <dbReference type="EMBL" id="ERF71647.1"/>
    </source>
</evidence>
<dbReference type="RefSeq" id="XP_007802856.1">
    <property type="nucleotide sequence ID" value="XM_007804665.1"/>
</dbReference>